<evidence type="ECO:0000313" key="7">
    <source>
        <dbReference type="Proteomes" id="UP001604336"/>
    </source>
</evidence>
<dbReference type="Gene3D" id="1.50.10.130">
    <property type="entry name" value="Terpene synthase, N-terminal domain"/>
    <property type="match status" value="1"/>
</dbReference>
<feature type="region of interest" description="Disordered" evidence="4">
    <location>
        <begin position="1"/>
        <end position="20"/>
    </location>
</feature>
<keyword evidence="3" id="KW-0456">Lyase</keyword>
<dbReference type="InterPro" id="IPR008949">
    <property type="entry name" value="Isoprenoid_synthase_dom_sf"/>
</dbReference>
<protein>
    <submittedName>
        <fullName evidence="6">Terpenoid synthase 1</fullName>
    </submittedName>
</protein>
<dbReference type="SUPFAM" id="SSF48239">
    <property type="entry name" value="Terpenoid cyclases/Protein prenyltransferases"/>
    <property type="match status" value="1"/>
</dbReference>
<dbReference type="AlphaFoldDB" id="A0ABD1RFE1"/>
<evidence type="ECO:0000256" key="3">
    <source>
        <dbReference type="ARBA" id="ARBA00023239"/>
    </source>
</evidence>
<dbReference type="InterPro" id="IPR008930">
    <property type="entry name" value="Terpenoid_cyclase/PrenylTrfase"/>
</dbReference>
<dbReference type="Pfam" id="PF01397">
    <property type="entry name" value="Terpene_synth"/>
    <property type="match status" value="1"/>
</dbReference>
<comment type="caution">
    <text evidence="6">The sequence shown here is derived from an EMBL/GenBank/DDBJ whole genome shotgun (WGS) entry which is preliminary data.</text>
</comment>
<keyword evidence="2" id="KW-0460">Magnesium</keyword>
<dbReference type="PANTHER" id="PTHR31225:SF93">
    <property type="entry name" value="ALPHA-HUMULENE_(-)-(E)-BETA-CARYOPHYLLENE SYNTHASE"/>
    <property type="match status" value="1"/>
</dbReference>
<accession>A0ABD1RFE1</accession>
<proteinExistence type="predicted"/>
<evidence type="ECO:0000256" key="1">
    <source>
        <dbReference type="ARBA" id="ARBA00004721"/>
    </source>
</evidence>
<dbReference type="InterPro" id="IPR036965">
    <property type="entry name" value="Terpene_synth_N_sf"/>
</dbReference>
<dbReference type="PANTHER" id="PTHR31225">
    <property type="entry name" value="OS04G0344100 PROTEIN-RELATED"/>
    <property type="match status" value="1"/>
</dbReference>
<sequence>MRQCCPKPAPRPPLDRKFRPGRVPITGISGARQPGADIFKKFKDENARFKETTLKTDARGLLSLYKAAWLRLHEEDILEDGIVFPTANLKSYSMATHLSSARGKQIAHDSKQSLHFGSPRIEARNFISIYEKDESKNELLVRFSKLDYNSLKFQGGGRNWTSRHIGENEEQMRRN</sequence>
<dbReference type="Proteomes" id="UP001604336">
    <property type="component" value="Unassembled WGS sequence"/>
</dbReference>
<evidence type="ECO:0000256" key="2">
    <source>
        <dbReference type="ARBA" id="ARBA00022842"/>
    </source>
</evidence>
<dbReference type="GO" id="GO:0010333">
    <property type="term" value="F:terpene synthase activity"/>
    <property type="evidence" value="ECO:0007669"/>
    <property type="project" value="UniProtKB-ARBA"/>
</dbReference>
<dbReference type="Gene3D" id="1.10.600.10">
    <property type="entry name" value="Farnesyl Diphosphate Synthase"/>
    <property type="match status" value="1"/>
</dbReference>
<dbReference type="EMBL" id="JBFOLK010000009">
    <property type="protein sequence ID" value="KAL2487128.1"/>
    <property type="molecule type" value="Genomic_DNA"/>
</dbReference>
<evidence type="ECO:0000313" key="6">
    <source>
        <dbReference type="EMBL" id="KAL2487128.1"/>
    </source>
</evidence>
<feature type="domain" description="Terpene synthase N-terminal" evidence="5">
    <location>
        <begin position="36"/>
        <end position="100"/>
    </location>
</feature>
<reference evidence="7" key="1">
    <citation type="submission" date="2024-07" db="EMBL/GenBank/DDBJ databases">
        <title>Two chromosome-level genome assemblies of Korean endemic species Abeliophyllum distichum and Forsythia ovata (Oleaceae).</title>
        <authorList>
            <person name="Jang H."/>
        </authorList>
    </citation>
    <scope>NUCLEOTIDE SEQUENCE [LARGE SCALE GENOMIC DNA]</scope>
</reference>
<evidence type="ECO:0000259" key="5">
    <source>
        <dbReference type="Pfam" id="PF01397"/>
    </source>
</evidence>
<organism evidence="6 7">
    <name type="scientific">Abeliophyllum distichum</name>
    <dbReference type="NCBI Taxonomy" id="126358"/>
    <lineage>
        <taxon>Eukaryota</taxon>
        <taxon>Viridiplantae</taxon>
        <taxon>Streptophyta</taxon>
        <taxon>Embryophyta</taxon>
        <taxon>Tracheophyta</taxon>
        <taxon>Spermatophyta</taxon>
        <taxon>Magnoliopsida</taxon>
        <taxon>eudicotyledons</taxon>
        <taxon>Gunneridae</taxon>
        <taxon>Pentapetalae</taxon>
        <taxon>asterids</taxon>
        <taxon>lamiids</taxon>
        <taxon>Lamiales</taxon>
        <taxon>Oleaceae</taxon>
        <taxon>Forsythieae</taxon>
        <taxon>Abeliophyllum</taxon>
    </lineage>
</organism>
<evidence type="ECO:0000256" key="4">
    <source>
        <dbReference type="SAM" id="MobiDB-lite"/>
    </source>
</evidence>
<name>A0ABD1RFE1_9LAMI</name>
<comment type="pathway">
    <text evidence="1">Secondary metabolite biosynthesis; terpenoid biosynthesis.</text>
</comment>
<dbReference type="InterPro" id="IPR001906">
    <property type="entry name" value="Terpene_synth_N"/>
</dbReference>
<dbReference type="InterPro" id="IPR050148">
    <property type="entry name" value="Terpene_synthase-like"/>
</dbReference>
<gene>
    <name evidence="6" type="ORF">Adt_31884</name>
</gene>
<keyword evidence="7" id="KW-1185">Reference proteome</keyword>